<dbReference type="PANTHER" id="PTHR11831:SF1">
    <property type="entry name" value="U3 SMALL NUCLEOLAR RIBONUCLEOPROTEIN PROTEIN IMP3"/>
    <property type="match status" value="1"/>
</dbReference>
<dbReference type="Pfam" id="PF01479">
    <property type="entry name" value="S4"/>
    <property type="match status" value="1"/>
</dbReference>
<keyword evidence="5" id="KW-0539">Nucleus</keyword>
<dbReference type="Pfam" id="PF00163">
    <property type="entry name" value="Ribosomal_S4"/>
    <property type="match status" value="1"/>
</dbReference>
<keyword evidence="6" id="KW-0687">Ribonucleoprotein</keyword>
<evidence type="ECO:0000256" key="8">
    <source>
        <dbReference type="ARBA" id="ARBA00072223"/>
    </source>
</evidence>
<evidence type="ECO:0000256" key="1">
    <source>
        <dbReference type="ARBA" id="ARBA00004604"/>
    </source>
</evidence>
<dbReference type="GO" id="GO:0006364">
    <property type="term" value="P:rRNA processing"/>
    <property type="evidence" value="ECO:0007669"/>
    <property type="project" value="TreeGrafter"/>
</dbReference>
<dbReference type="GO" id="GO:0019843">
    <property type="term" value="F:rRNA binding"/>
    <property type="evidence" value="ECO:0007669"/>
    <property type="project" value="InterPro"/>
</dbReference>
<dbReference type="SUPFAM" id="SSF55174">
    <property type="entry name" value="Alpha-L RNA-binding motif"/>
    <property type="match status" value="1"/>
</dbReference>
<evidence type="ECO:0000256" key="6">
    <source>
        <dbReference type="ARBA" id="ARBA00023274"/>
    </source>
</evidence>
<proteinExistence type="inferred from homology"/>
<organism evidence="12 13">
    <name type="scientific">Petrolisthes cinctipes</name>
    <name type="common">Flat porcelain crab</name>
    <dbReference type="NCBI Taxonomy" id="88211"/>
    <lineage>
        <taxon>Eukaryota</taxon>
        <taxon>Metazoa</taxon>
        <taxon>Ecdysozoa</taxon>
        <taxon>Arthropoda</taxon>
        <taxon>Crustacea</taxon>
        <taxon>Multicrustacea</taxon>
        <taxon>Malacostraca</taxon>
        <taxon>Eumalacostraca</taxon>
        <taxon>Eucarida</taxon>
        <taxon>Decapoda</taxon>
        <taxon>Pleocyemata</taxon>
        <taxon>Anomura</taxon>
        <taxon>Galatheoidea</taxon>
        <taxon>Porcellanidae</taxon>
        <taxon>Petrolisthes</taxon>
    </lineage>
</organism>
<dbReference type="InterPro" id="IPR022801">
    <property type="entry name" value="Ribosomal_uS4"/>
</dbReference>
<evidence type="ECO:0000256" key="3">
    <source>
        <dbReference type="ARBA" id="ARBA00022517"/>
    </source>
</evidence>
<comment type="caution">
    <text evidence="12">The sequence shown here is derived from an EMBL/GenBank/DDBJ whole genome shotgun (WGS) entry which is preliminary data.</text>
</comment>
<keyword evidence="3" id="KW-0690">Ribosome biogenesis</keyword>
<dbReference type="Proteomes" id="UP001286313">
    <property type="component" value="Unassembled WGS sequence"/>
</dbReference>
<gene>
    <name evidence="12" type="ORF">Pcinc_007652</name>
    <name evidence="11" type="ORF">Pcinc_031601</name>
</gene>
<dbReference type="GO" id="GO:0032040">
    <property type="term" value="C:small-subunit processome"/>
    <property type="evidence" value="ECO:0007669"/>
    <property type="project" value="TreeGrafter"/>
</dbReference>
<dbReference type="EMBL" id="JAWQEG010004216">
    <property type="protein sequence ID" value="KAK3862541.1"/>
    <property type="molecule type" value="Genomic_DNA"/>
</dbReference>
<comment type="subcellular location">
    <subcellularLocation>
        <location evidence="1">Nucleus</location>
        <location evidence="1">Nucleolus</location>
    </subcellularLocation>
</comment>
<comment type="similarity">
    <text evidence="2">Belongs to the universal ribosomal protein uS4 family.</text>
</comment>
<dbReference type="AlphaFoldDB" id="A0AAE1G821"/>
<evidence type="ECO:0000256" key="2">
    <source>
        <dbReference type="ARBA" id="ARBA00007465"/>
    </source>
</evidence>
<keyword evidence="13" id="KW-1185">Reference proteome</keyword>
<dbReference type="GO" id="GO:0030515">
    <property type="term" value="F:snoRNA binding"/>
    <property type="evidence" value="ECO:0007669"/>
    <property type="project" value="TreeGrafter"/>
</dbReference>
<evidence type="ECO:0000256" key="9">
    <source>
        <dbReference type="PROSITE-ProRule" id="PRU00182"/>
    </source>
</evidence>
<dbReference type="InterPro" id="IPR002942">
    <property type="entry name" value="S4_RNA-bd"/>
</dbReference>
<dbReference type="EMBL" id="JAWQEG010000570">
    <property type="protein sequence ID" value="KAK3888283.1"/>
    <property type="molecule type" value="Genomic_DNA"/>
</dbReference>
<feature type="domain" description="Small ribosomal subunit protein uS4 N-terminal" evidence="10">
    <location>
        <begin position="3"/>
        <end position="106"/>
    </location>
</feature>
<sequence length="183" mass="21723">MRQLKYAEQKLLKHTDFLKWEVDNNLHEVKIMKKYMIQKREDYTMYNKMSRESRDLARKIKELDPKDPFRVEASGKLIEKLYSMGFIPTKWNLELCDKVNASSFCRRRLPCIMVHNKMAPNLVTAITFIEQGHIRVGAEVVKDPAFLVTRSLEDYVTWVNTSAIKKHLKQYNDERDDYDLSNC</sequence>
<evidence type="ECO:0000313" key="11">
    <source>
        <dbReference type="EMBL" id="KAK3862541.1"/>
    </source>
</evidence>
<dbReference type="PROSITE" id="PS50889">
    <property type="entry name" value="S4"/>
    <property type="match status" value="1"/>
</dbReference>
<dbReference type="CDD" id="cd00165">
    <property type="entry name" value="S4"/>
    <property type="match status" value="1"/>
</dbReference>
<dbReference type="GO" id="GO:0042274">
    <property type="term" value="P:ribosomal small subunit biogenesis"/>
    <property type="evidence" value="ECO:0007669"/>
    <property type="project" value="TreeGrafter"/>
</dbReference>
<evidence type="ECO:0000313" key="12">
    <source>
        <dbReference type="EMBL" id="KAK3888283.1"/>
    </source>
</evidence>
<dbReference type="PANTHER" id="PTHR11831">
    <property type="entry name" value="30S 40S RIBOSOMAL PROTEIN"/>
    <property type="match status" value="1"/>
</dbReference>
<dbReference type="SMART" id="SM01390">
    <property type="entry name" value="Ribosomal_S4"/>
    <property type="match status" value="1"/>
</dbReference>
<evidence type="ECO:0000256" key="5">
    <source>
        <dbReference type="ARBA" id="ARBA00023242"/>
    </source>
</evidence>
<evidence type="ECO:0000313" key="13">
    <source>
        <dbReference type="Proteomes" id="UP001286313"/>
    </source>
</evidence>
<dbReference type="FunFam" id="3.10.290.10:FF:000006">
    <property type="entry name" value="U3 small nucleolar ribonucleoprotein IMP3"/>
    <property type="match status" value="1"/>
</dbReference>
<reference evidence="12" key="1">
    <citation type="submission" date="2023-10" db="EMBL/GenBank/DDBJ databases">
        <title>Genome assemblies of two species of porcelain crab, Petrolisthes cinctipes and Petrolisthes manimaculis (Anomura: Porcellanidae).</title>
        <authorList>
            <person name="Angst P."/>
        </authorList>
    </citation>
    <scope>NUCLEOTIDE SEQUENCE</scope>
    <source>
        <strain evidence="12">PB745_01</strain>
        <tissue evidence="12">Gill</tissue>
    </source>
</reference>
<evidence type="ECO:0000259" key="10">
    <source>
        <dbReference type="SMART" id="SM01390"/>
    </source>
</evidence>
<keyword evidence="4 9" id="KW-0694">RNA-binding</keyword>
<name>A0AAE1G821_PETCI</name>
<protein>
    <recommendedName>
        <fullName evidence="7">U3 small nucleolar ribonucleoprotein protein IMP3</fullName>
    </recommendedName>
    <alternativeName>
        <fullName evidence="8">U3 small nucleolar ribonucleoprotein protein imp3</fullName>
    </alternativeName>
</protein>
<evidence type="ECO:0000256" key="4">
    <source>
        <dbReference type="ARBA" id="ARBA00022884"/>
    </source>
</evidence>
<accession>A0AAE1G821</accession>
<dbReference type="InterPro" id="IPR001912">
    <property type="entry name" value="Ribosomal_uS4_N"/>
</dbReference>
<dbReference type="GO" id="GO:0034457">
    <property type="term" value="C:Mpp10 complex"/>
    <property type="evidence" value="ECO:0007669"/>
    <property type="project" value="TreeGrafter"/>
</dbReference>
<evidence type="ECO:0000256" key="7">
    <source>
        <dbReference type="ARBA" id="ARBA00069727"/>
    </source>
</evidence>